<dbReference type="Pfam" id="PF23239">
    <property type="entry name" value="DUF7069"/>
    <property type="match status" value="1"/>
</dbReference>
<dbReference type="InterPro" id="IPR056884">
    <property type="entry name" value="NPHP3-like_N"/>
</dbReference>
<dbReference type="InterPro" id="IPR027417">
    <property type="entry name" value="P-loop_NTPase"/>
</dbReference>
<evidence type="ECO:0000313" key="6">
    <source>
        <dbReference type="EMBL" id="GAD96907.1"/>
    </source>
</evidence>
<feature type="domain" description="DUF7069" evidence="4">
    <location>
        <begin position="581"/>
        <end position="639"/>
    </location>
</feature>
<dbReference type="AlphaFoldDB" id="V5G7R5"/>
<dbReference type="InParanoid" id="V5G7R5"/>
<dbReference type="InterPro" id="IPR000845">
    <property type="entry name" value="Nucleoside_phosphorylase_d"/>
</dbReference>
<dbReference type="HOGENOM" id="CLU_000288_34_2_1"/>
<dbReference type="Gene3D" id="3.40.50.1580">
    <property type="entry name" value="Nucleoside phosphorylase domain"/>
    <property type="match status" value="1"/>
</dbReference>
<dbReference type="Proteomes" id="UP000018001">
    <property type="component" value="Unassembled WGS sequence"/>
</dbReference>
<dbReference type="PANTHER" id="PTHR46082:SF11">
    <property type="entry name" value="AAA+ ATPASE DOMAIN-CONTAINING PROTEIN-RELATED"/>
    <property type="match status" value="1"/>
</dbReference>
<dbReference type="GO" id="GO:0003824">
    <property type="term" value="F:catalytic activity"/>
    <property type="evidence" value="ECO:0007669"/>
    <property type="project" value="InterPro"/>
</dbReference>
<dbReference type="OrthoDB" id="1577640at2759"/>
<protein>
    <submittedName>
        <fullName evidence="6">Pfs, NACHT and ankyrin domain protein, partial</fullName>
    </submittedName>
</protein>
<dbReference type="PANTHER" id="PTHR46082">
    <property type="entry name" value="ATP/GTP-BINDING PROTEIN-RELATED"/>
    <property type="match status" value="1"/>
</dbReference>
<evidence type="ECO:0000313" key="7">
    <source>
        <dbReference type="Proteomes" id="UP000018001"/>
    </source>
</evidence>
<feature type="domain" description="Nucleoside phosphorylase" evidence="2">
    <location>
        <begin position="11"/>
        <end position="292"/>
    </location>
</feature>
<evidence type="ECO:0000259" key="3">
    <source>
        <dbReference type="Pfam" id="PF22939"/>
    </source>
</evidence>
<evidence type="ECO:0000256" key="1">
    <source>
        <dbReference type="ARBA" id="ARBA00022737"/>
    </source>
</evidence>
<organism evidence="6 7">
    <name type="scientific">Byssochlamys spectabilis (strain No. 5 / NBRC 109023)</name>
    <name type="common">Paecilomyces variotii</name>
    <dbReference type="NCBI Taxonomy" id="1356009"/>
    <lineage>
        <taxon>Eukaryota</taxon>
        <taxon>Fungi</taxon>
        <taxon>Dikarya</taxon>
        <taxon>Ascomycota</taxon>
        <taxon>Pezizomycotina</taxon>
        <taxon>Eurotiomycetes</taxon>
        <taxon>Eurotiomycetidae</taxon>
        <taxon>Eurotiales</taxon>
        <taxon>Thermoascaceae</taxon>
        <taxon>Paecilomyces</taxon>
    </lineage>
</organism>
<evidence type="ECO:0000259" key="2">
    <source>
        <dbReference type="Pfam" id="PF01048"/>
    </source>
</evidence>
<reference evidence="7" key="1">
    <citation type="journal article" date="2014" name="Genome Announc.">
        <title>Draft genome sequence of the formaldehyde-resistant fungus Byssochlamys spectabilis No. 5 (anamorph Paecilomyces variotii No. 5) (NBRC109023).</title>
        <authorList>
            <person name="Oka T."/>
            <person name="Ekino K."/>
            <person name="Fukuda K."/>
            <person name="Nomura Y."/>
        </authorList>
    </citation>
    <scope>NUCLEOTIDE SEQUENCE [LARGE SCALE GENOMIC DNA]</scope>
    <source>
        <strain evidence="7">No. 5 / NBRC 109023</strain>
    </source>
</reference>
<feature type="domain" description="GPI inositol-deacylase winged helix" evidence="3">
    <location>
        <begin position="669"/>
        <end position="749"/>
    </location>
</feature>
<dbReference type="SUPFAM" id="SSF52540">
    <property type="entry name" value="P-loop containing nucleoside triphosphate hydrolases"/>
    <property type="match status" value="1"/>
</dbReference>
<dbReference type="Gene3D" id="3.40.50.300">
    <property type="entry name" value="P-loop containing nucleotide triphosphate hydrolases"/>
    <property type="match status" value="1"/>
</dbReference>
<dbReference type="InterPro" id="IPR035994">
    <property type="entry name" value="Nucleoside_phosphorylase_sf"/>
</dbReference>
<accession>V5G7R5</accession>
<dbReference type="Pfam" id="PF24883">
    <property type="entry name" value="NPHP3_N"/>
    <property type="match status" value="1"/>
</dbReference>
<keyword evidence="7" id="KW-1185">Reference proteome</keyword>
<keyword evidence="1" id="KW-0677">Repeat</keyword>
<dbReference type="eggNOG" id="KOG4177">
    <property type="taxonomic scope" value="Eukaryota"/>
</dbReference>
<dbReference type="EMBL" id="BAUL01000180">
    <property type="protein sequence ID" value="GAD96907.1"/>
    <property type="molecule type" value="Genomic_DNA"/>
</dbReference>
<dbReference type="InterPro" id="IPR054471">
    <property type="entry name" value="GPIID_WHD"/>
</dbReference>
<sequence length="867" mass="98135">MSHPALEEFQIGWICALPIEMAAAREMLDENWGILQEQSIADSTSYTLGRIGVHYVAVACLPQYGTASAAIVANDMMRTFSSSLRIGLMVGIGGGIPSTEHDIRLGDVVISYPGGTCGGVVQHDMGKLKEFRQTGNVNGPPRELLIAVNSMRAAVSIDTPSYPEYMEKAINRTSRTRKNFGRPNPQSDRLFKVEYEHPSSVATCDGCPSDWEEKRLHRQHRNPILHYGIIASGDTVIKDGSVREQLRQETGALCCEMEGAGLIHGFPFIVIRGICDYADSHKNKKWQGYAAVAAAAYAKELLGYVHLSSMHRKKPVKDMWRTASLFETNHGELKKYFGLQGDYYRKDTLIVLSEQQQRCHQRFKTSAYEQCKNINPDRVERTCQWALKNERYIRWLGSKCNDFLWISADPGCGKSVLAKSLIDNEFKAPGVSVCYFFFKDNDEQRSLSTALCAILHQLFDQQPCLLRHALPYWKKNGSKIRQEVDQLWSVLLAAASDPAAPGTIICVLDALDECHEVDQDRLIRKLNQFYHNTGSSPQESRLKVLITSRPYSRITEGFHLMTNAFPHLRLRGEMGNDQIRKDIKLVVKLQMKQLATTLSLPHDVAWNTEEQLLKTEHRTYLWLHLAMDDIRTAFRNSLRPDKVSIQQIPPSVDAAYRQILSKVPPGHEHTARTILQIIVSARRPLTLEEMAIALGMATSPESRTTKHAGLDLQGLDEKLRHLCGLFIYISERRVYLIHETAREFLMAQQPEAGSPYQFNLRDAEDQMAEICVRYLLMEDLESDPAQQESDNQSFPKYAAENWAYHVRKASISDSILLYLLNKLYDTTTWIPALVPSILACHTMVMMVLSQQDMLAILTNPIMPAQLH</sequence>
<dbReference type="InterPro" id="IPR053137">
    <property type="entry name" value="NLR-like"/>
</dbReference>
<feature type="domain" description="Nephrocystin 3-like N-terminal" evidence="5">
    <location>
        <begin position="382"/>
        <end position="549"/>
    </location>
</feature>
<dbReference type="InterPro" id="IPR055497">
    <property type="entry name" value="DUF7069"/>
</dbReference>
<comment type="caution">
    <text evidence="6">The sequence shown here is derived from an EMBL/GenBank/DDBJ whole genome shotgun (WGS) entry which is preliminary data.</text>
</comment>
<name>V5G7R5_BYSSN</name>
<dbReference type="SUPFAM" id="SSF53167">
    <property type="entry name" value="Purine and uridine phosphorylases"/>
    <property type="match status" value="1"/>
</dbReference>
<gene>
    <name evidence="6" type="ORF">PVAR5_5573</name>
</gene>
<dbReference type="CDD" id="cd09008">
    <property type="entry name" value="MTAN"/>
    <property type="match status" value="1"/>
</dbReference>
<dbReference type="Pfam" id="PF01048">
    <property type="entry name" value="PNP_UDP_1"/>
    <property type="match status" value="1"/>
</dbReference>
<proteinExistence type="predicted"/>
<evidence type="ECO:0000259" key="5">
    <source>
        <dbReference type="Pfam" id="PF24883"/>
    </source>
</evidence>
<dbReference type="Pfam" id="PF22939">
    <property type="entry name" value="WHD_GPIID"/>
    <property type="match status" value="1"/>
</dbReference>
<evidence type="ECO:0000259" key="4">
    <source>
        <dbReference type="Pfam" id="PF23239"/>
    </source>
</evidence>
<dbReference type="GO" id="GO:0009116">
    <property type="term" value="P:nucleoside metabolic process"/>
    <property type="evidence" value="ECO:0007669"/>
    <property type="project" value="InterPro"/>
</dbReference>